<feature type="compositionally biased region" description="Basic residues" evidence="2">
    <location>
        <begin position="1000"/>
        <end position="1023"/>
    </location>
</feature>
<comment type="caution">
    <text evidence="4">The sequence shown here is derived from an EMBL/GenBank/DDBJ whole genome shotgun (WGS) entry which is preliminary data.</text>
</comment>
<evidence type="ECO:0000256" key="1">
    <source>
        <dbReference type="ARBA" id="ARBA00007797"/>
    </source>
</evidence>
<dbReference type="AlphaFoldDB" id="A0AAD8NFK3"/>
<proteinExistence type="inferred from homology"/>
<dbReference type="PANTHER" id="PTHR12048:SF0">
    <property type="entry name" value="CCAAT_ENHANCER-BINDING PROTEIN ZETA"/>
    <property type="match status" value="1"/>
</dbReference>
<dbReference type="Proteomes" id="UP001229421">
    <property type="component" value="Unassembled WGS sequence"/>
</dbReference>
<reference evidence="4" key="1">
    <citation type="journal article" date="2023" name="bioRxiv">
        <title>Improved chromosome-level genome assembly for marigold (Tagetes erecta).</title>
        <authorList>
            <person name="Jiang F."/>
            <person name="Yuan L."/>
            <person name="Wang S."/>
            <person name="Wang H."/>
            <person name="Xu D."/>
            <person name="Wang A."/>
            <person name="Fan W."/>
        </authorList>
    </citation>
    <scope>NUCLEOTIDE SEQUENCE</scope>
    <source>
        <strain evidence="4">WSJ</strain>
        <tissue evidence="4">Leaf</tissue>
    </source>
</reference>
<evidence type="ECO:0000313" key="5">
    <source>
        <dbReference type="Proteomes" id="UP001229421"/>
    </source>
</evidence>
<feature type="compositionally biased region" description="Acidic residues" evidence="2">
    <location>
        <begin position="892"/>
        <end position="954"/>
    </location>
</feature>
<feature type="compositionally biased region" description="Acidic residues" evidence="2">
    <location>
        <begin position="859"/>
        <end position="881"/>
    </location>
</feature>
<evidence type="ECO:0000259" key="3">
    <source>
        <dbReference type="Pfam" id="PF03914"/>
    </source>
</evidence>
<accession>A0AAD8NFK3</accession>
<organism evidence="4 5">
    <name type="scientific">Tagetes erecta</name>
    <name type="common">African marigold</name>
    <dbReference type="NCBI Taxonomy" id="13708"/>
    <lineage>
        <taxon>Eukaryota</taxon>
        <taxon>Viridiplantae</taxon>
        <taxon>Streptophyta</taxon>
        <taxon>Embryophyta</taxon>
        <taxon>Tracheophyta</taxon>
        <taxon>Spermatophyta</taxon>
        <taxon>Magnoliopsida</taxon>
        <taxon>eudicotyledons</taxon>
        <taxon>Gunneridae</taxon>
        <taxon>Pentapetalae</taxon>
        <taxon>asterids</taxon>
        <taxon>campanulids</taxon>
        <taxon>Asterales</taxon>
        <taxon>Asteraceae</taxon>
        <taxon>Asteroideae</taxon>
        <taxon>Heliantheae alliance</taxon>
        <taxon>Tageteae</taxon>
        <taxon>Tagetes</taxon>
    </lineage>
</organism>
<dbReference type="SUPFAM" id="SSF48371">
    <property type="entry name" value="ARM repeat"/>
    <property type="match status" value="1"/>
</dbReference>
<evidence type="ECO:0000256" key="2">
    <source>
        <dbReference type="SAM" id="MobiDB-lite"/>
    </source>
</evidence>
<feature type="region of interest" description="Disordered" evidence="2">
    <location>
        <begin position="640"/>
        <end position="729"/>
    </location>
</feature>
<dbReference type="InterPro" id="IPR040155">
    <property type="entry name" value="CEBPZ/Mak21-like"/>
</dbReference>
<keyword evidence="5" id="KW-1185">Reference proteome</keyword>
<gene>
    <name evidence="4" type="ORF">QVD17_29951</name>
</gene>
<feature type="compositionally biased region" description="Low complexity" evidence="2">
    <location>
        <begin position="76"/>
        <end position="88"/>
    </location>
</feature>
<dbReference type="InterPro" id="IPR016024">
    <property type="entry name" value="ARM-type_fold"/>
</dbReference>
<dbReference type="Pfam" id="PF03914">
    <property type="entry name" value="CBF"/>
    <property type="match status" value="1"/>
</dbReference>
<feature type="compositionally biased region" description="Polar residues" evidence="2">
    <location>
        <begin position="61"/>
        <end position="75"/>
    </location>
</feature>
<feature type="region of interest" description="Disordered" evidence="2">
    <location>
        <begin position="37"/>
        <end position="100"/>
    </location>
</feature>
<feature type="compositionally biased region" description="Acidic residues" evidence="2">
    <location>
        <begin position="676"/>
        <end position="688"/>
    </location>
</feature>
<sequence length="1023" mass="114471">MAISKQKKKTPSTSKDTDAELQSEVANFASSLGLTSSIASSGFNDVDFRKRGPVNKHPKTEINNSNSNDANSQHSNNKNNGKFKNGNMKGKDDVRQVPPKPRVQLQPQLTVDNSKVFDKFKHLPKLPLMKASTLGVWYEDVLELEEKVIGSGVNRKKAEFTNVEEWKSLVEKKKEVAERLLAQYANDYELSRGQSGDIKMVLATQRSGTVTDKVSAHSVLVGDNPIANVKSIDSLLGMVTSKVGKRYAFTGFEALKEMFISSLLPDRKLRTLFQQPLNHLPESKDGNSLLLFWHWEECLKQRYERYIFSLEEASKDVLATLKDKALKTIYALLKSKSEQERRLLSALVNKLGDPENKAASNADYLLSKLLSDHPNMKAVVIDEVDNFLFRPHLVMRAKYHAVNFLSQVRLSHHGDGEKVAKRLVEVYFALFKLLISEGGGLNKQKKNKEDYKKASSSNKEKNVKKDADSHVEMDSRLLSALLTGVNRAFPYVSSNEADDIVEAQTPMLFQLVHSNNFNVGVQALMLLDKISSKNQIVSDRFYRALYSKLLLPSAMNTSKEEMFIGLLLRAMKSDPNLKRVAAFAKRLLQVSLQQPPQYACACIFLLSEVLKARPPLWNMVLQNESADEEIEHFDDIVEEPDKAGSTGEAVHHNDDVDDNEDDVPSEDDGGSPAPSSDDEFSDKGDDDLLGFGGLTNLEESKMKSGQTASQPRVRDSKSTLPGGYDPRHREPIYCNADRTAWWELMVLASHVHPSVSTMAKTLLSGANIVYNGNPLIDLSLVAFLDKFMEKKPKERNWHGGSQIEPTKQLDMSKPLIGADILQLDEMDVAPEDVMFHRFYMNKMNSAKKPKKKKKKVADEDAADLIGDEDEEDESDNEEIDAILDSTNPALDAEGDYDYDDLDKIADDDDNDLVGNASDEEMEFPADISDDDDAMGDDDVSIGDAQDGSDDEDDVFEVKPSRKRKTQGKAGASPFASYEDYEHMMDDNENENEEEDENAKGPKKDKKSKRAKRSKPKKKKGSKD</sequence>
<feature type="compositionally biased region" description="Basic residues" evidence="2">
    <location>
        <begin position="1"/>
        <end position="10"/>
    </location>
</feature>
<feature type="compositionally biased region" description="Acidic residues" evidence="2">
    <location>
        <begin position="655"/>
        <end position="669"/>
    </location>
</feature>
<dbReference type="GO" id="GO:0005634">
    <property type="term" value="C:nucleus"/>
    <property type="evidence" value="ECO:0007669"/>
    <property type="project" value="TreeGrafter"/>
</dbReference>
<name>A0AAD8NFK3_TARER</name>
<feature type="region of interest" description="Disordered" evidence="2">
    <location>
        <begin position="849"/>
        <end position="1023"/>
    </location>
</feature>
<comment type="similarity">
    <text evidence="1">Belongs to the CBF/MAK21 family.</text>
</comment>
<feature type="domain" description="CCAAT-binding factor" evidence="3">
    <location>
        <begin position="521"/>
        <end position="759"/>
    </location>
</feature>
<feature type="compositionally biased region" description="Basic and acidic residues" evidence="2">
    <location>
        <begin position="447"/>
        <end position="467"/>
    </location>
</feature>
<protein>
    <recommendedName>
        <fullName evidence="3">CCAAT-binding factor domain-containing protein</fullName>
    </recommendedName>
</protein>
<feature type="compositionally biased region" description="Acidic residues" evidence="2">
    <location>
        <begin position="986"/>
        <end position="996"/>
    </location>
</feature>
<feature type="region of interest" description="Disordered" evidence="2">
    <location>
        <begin position="441"/>
        <end position="467"/>
    </location>
</feature>
<dbReference type="InterPro" id="IPR005612">
    <property type="entry name" value="CCAAT-binding_factor"/>
</dbReference>
<dbReference type="EMBL" id="JAUHHV010000008">
    <property type="protein sequence ID" value="KAK1414210.1"/>
    <property type="molecule type" value="Genomic_DNA"/>
</dbReference>
<evidence type="ECO:0000313" key="4">
    <source>
        <dbReference type="EMBL" id="KAK1414210.1"/>
    </source>
</evidence>
<feature type="region of interest" description="Disordered" evidence="2">
    <location>
        <begin position="1"/>
        <end position="21"/>
    </location>
</feature>
<dbReference type="PANTHER" id="PTHR12048">
    <property type="entry name" value="CCAAT-BINDING FACTOR-RELATED"/>
    <property type="match status" value="1"/>
</dbReference>